<protein>
    <submittedName>
        <fullName evidence="1">Uncharacterized protein</fullName>
    </submittedName>
</protein>
<proteinExistence type="predicted"/>
<dbReference type="Proteomes" id="UP000626109">
    <property type="component" value="Unassembled WGS sequence"/>
</dbReference>
<gene>
    <name evidence="1" type="ORF">PGLA2088_LOCUS7209</name>
</gene>
<dbReference type="AlphaFoldDB" id="A0A813IE65"/>
<organism evidence="1 2">
    <name type="scientific">Polarella glacialis</name>
    <name type="common">Dinoflagellate</name>
    <dbReference type="NCBI Taxonomy" id="89957"/>
    <lineage>
        <taxon>Eukaryota</taxon>
        <taxon>Sar</taxon>
        <taxon>Alveolata</taxon>
        <taxon>Dinophyceae</taxon>
        <taxon>Suessiales</taxon>
        <taxon>Suessiaceae</taxon>
        <taxon>Polarella</taxon>
    </lineage>
</organism>
<evidence type="ECO:0000313" key="1">
    <source>
        <dbReference type="EMBL" id="CAE8649192.1"/>
    </source>
</evidence>
<sequence>MERRAGNGLPRADSAVPCGRQTGRPGNWLLAVVCCWCLARPALLLFCGRSAPSVTSATRRAQKASNCLPIELLTLPALDLYTSNKGVVPAPLPQLPDGKRSVFDGVPLLQDDASSMPADADAIQAAAAQFTERLVGEVVPLDFLSAALILLGLCLGLLDTRRRWISYAADALAWSLHAFSGSGAVVPARLVPSGPQDIETARSSWSNCRRLVSFLRTARVPDKLRAAAAADAAEAADARLGPLAEAVRSACSAALLRGETDPLPVLDGEWDCACDYFANGAVIPVLMRIRGSVGEYRAEGRRHDISGITARRQGSVVVVDFLWSNLDSSSGSGNWLISANGDFLAGTWSQDGTDGAWSWNGRRKAAVSSPPPPGTVLGVDSTSPQELAAKEFLGDLGSEIALAAAALTQSMAREPDLAREKLARVWDDTAPVQPTGTGGDFAQSALLPDRWRDAGSEMRAVMGLTSEGLISAELRSLATAICFLLFAVLALVLARALELGVGNPEDSASYSLFFAGYTVLLDVSVKGRREGIMRLTRSPEEQKLRELRLAALCRWANSGALLRTGEVPRIEVLEAIRKAVPKLRAFVLDSELEDLLKVWQPDLKRRVLRTASGTTPAIVTYENLSLDLDVIRLAAESEPVLAEPRTIWR</sequence>
<evidence type="ECO:0000313" key="2">
    <source>
        <dbReference type="Proteomes" id="UP000626109"/>
    </source>
</evidence>
<comment type="caution">
    <text evidence="1">The sequence shown here is derived from an EMBL/GenBank/DDBJ whole genome shotgun (WGS) entry which is preliminary data.</text>
</comment>
<name>A0A813IE65_POLGL</name>
<accession>A0A813IE65</accession>
<reference evidence="1" key="1">
    <citation type="submission" date="2021-02" db="EMBL/GenBank/DDBJ databases">
        <authorList>
            <person name="Dougan E. K."/>
            <person name="Rhodes N."/>
            <person name="Thang M."/>
            <person name="Chan C."/>
        </authorList>
    </citation>
    <scope>NUCLEOTIDE SEQUENCE</scope>
</reference>
<dbReference type="EMBL" id="CAJNNW010007361">
    <property type="protein sequence ID" value="CAE8649192.1"/>
    <property type="molecule type" value="Genomic_DNA"/>
</dbReference>